<evidence type="ECO:0000313" key="8">
    <source>
        <dbReference type="Proteomes" id="UP000242682"/>
    </source>
</evidence>
<evidence type="ECO:0000256" key="5">
    <source>
        <dbReference type="SAM" id="SignalP"/>
    </source>
</evidence>
<keyword evidence="8" id="KW-1185">Reference proteome</keyword>
<dbReference type="SUPFAM" id="SSF51905">
    <property type="entry name" value="FAD/NAD(P)-binding domain"/>
    <property type="match status" value="1"/>
</dbReference>
<dbReference type="GO" id="GO:0016491">
    <property type="term" value="F:oxidoreductase activity"/>
    <property type="evidence" value="ECO:0007669"/>
    <property type="project" value="UniProtKB-KW"/>
</dbReference>
<dbReference type="GO" id="GO:0005737">
    <property type="term" value="C:cytoplasm"/>
    <property type="evidence" value="ECO:0007669"/>
    <property type="project" value="TreeGrafter"/>
</dbReference>
<dbReference type="Gene3D" id="3.30.9.10">
    <property type="entry name" value="D-Amino Acid Oxidase, subunit A, domain 2"/>
    <property type="match status" value="1"/>
</dbReference>
<dbReference type="RefSeq" id="WP_106534546.1">
    <property type="nucleotide sequence ID" value="NZ_PYAT01000015.1"/>
</dbReference>
<name>A0A2P8G4K4_9BACL</name>
<dbReference type="PANTHER" id="PTHR13847:SF286">
    <property type="entry name" value="D-AMINO ACID DEHYDROGENASE"/>
    <property type="match status" value="1"/>
</dbReference>
<keyword evidence="3" id="KW-0285">Flavoprotein</keyword>
<feature type="chain" id="PRO_5039112498" evidence="5">
    <location>
        <begin position="21"/>
        <end position="372"/>
    </location>
</feature>
<accession>A0A2P8G4K4</accession>
<dbReference type="PANTHER" id="PTHR13847">
    <property type="entry name" value="SARCOSINE DEHYDROGENASE-RELATED"/>
    <property type="match status" value="1"/>
</dbReference>
<dbReference type="InterPro" id="IPR006076">
    <property type="entry name" value="FAD-dep_OxRdtase"/>
</dbReference>
<dbReference type="EMBL" id="PYAT01000015">
    <property type="protein sequence ID" value="PSL28825.1"/>
    <property type="molecule type" value="Genomic_DNA"/>
</dbReference>
<evidence type="ECO:0000256" key="3">
    <source>
        <dbReference type="ARBA" id="ARBA00022630"/>
    </source>
</evidence>
<evidence type="ECO:0000256" key="1">
    <source>
        <dbReference type="ARBA" id="ARBA00001974"/>
    </source>
</evidence>
<dbReference type="Pfam" id="PF01266">
    <property type="entry name" value="DAO"/>
    <property type="match status" value="1"/>
</dbReference>
<feature type="domain" description="FAD dependent oxidoreductase" evidence="6">
    <location>
        <begin position="4"/>
        <end position="350"/>
    </location>
</feature>
<reference evidence="7 8" key="1">
    <citation type="submission" date="2018-03" db="EMBL/GenBank/DDBJ databases">
        <title>Genomic Encyclopedia of Type Strains, Phase III (KMG-III): the genomes of soil and plant-associated and newly described type strains.</title>
        <authorList>
            <person name="Whitman W."/>
        </authorList>
    </citation>
    <scope>NUCLEOTIDE SEQUENCE [LARGE SCALE GENOMIC DNA]</scope>
    <source>
        <strain evidence="7 8">CGMCC 1.12259</strain>
    </source>
</reference>
<comment type="cofactor">
    <cofactor evidence="1">
        <name>FAD</name>
        <dbReference type="ChEBI" id="CHEBI:57692"/>
    </cofactor>
</comment>
<dbReference type="SUPFAM" id="SSF54373">
    <property type="entry name" value="FAD-linked reductases, C-terminal domain"/>
    <property type="match status" value="1"/>
</dbReference>
<evidence type="ECO:0000259" key="6">
    <source>
        <dbReference type="Pfam" id="PF01266"/>
    </source>
</evidence>
<dbReference type="OrthoDB" id="9805337at2"/>
<comment type="similarity">
    <text evidence="2">Belongs to the DadA oxidoreductase family.</text>
</comment>
<comment type="caution">
    <text evidence="7">The sequence shown here is derived from an EMBL/GenBank/DDBJ whole genome shotgun (WGS) entry which is preliminary data.</text>
</comment>
<gene>
    <name evidence="7" type="ORF">B0H99_11538</name>
</gene>
<dbReference type="InterPro" id="IPR036188">
    <property type="entry name" value="FAD/NAD-bd_sf"/>
</dbReference>
<dbReference type="Gene3D" id="3.50.50.60">
    <property type="entry name" value="FAD/NAD(P)-binding domain"/>
    <property type="match status" value="1"/>
</dbReference>
<keyword evidence="5" id="KW-0732">Signal</keyword>
<evidence type="ECO:0000256" key="4">
    <source>
        <dbReference type="ARBA" id="ARBA00023002"/>
    </source>
</evidence>
<keyword evidence="4" id="KW-0560">Oxidoreductase</keyword>
<sequence>MKSIIIIGAGILGASAAFHAAKAGADVTLVDREDEGQATGAAAGIVCPWISQRRNMAWYGLAKSGAAYYPKLIDQLEAQGEKETGYKQVGIVSIHEASKLDKMEQKAFERREGAPEMGEIRRLSSEETKRLFPYASDEYGSLYVSGAARVDGLEMRNALIRAAVKLGAKQVKGSAQFLMDGSKVIGVKTEDQEFFADSIVSTGGAWASDLFETLGLKLAIVPQKAQILHLRVEGQQTGDWPVAMVPNGLYVVPFADGRVVAGATHENDAGFDTKLTAGGVFHILNRTLEGVPGLASAEMAGAGTGFRPSTPSALPFIGQVPEYPNVYAANGLGSSGLTAGPYLGGQLAKLALGEPLDIDLSLYDIEEVFQKR</sequence>
<feature type="signal peptide" evidence="5">
    <location>
        <begin position="1"/>
        <end position="20"/>
    </location>
</feature>
<dbReference type="AlphaFoldDB" id="A0A2P8G4K4"/>
<evidence type="ECO:0000256" key="2">
    <source>
        <dbReference type="ARBA" id="ARBA00009410"/>
    </source>
</evidence>
<organism evidence="7 8">
    <name type="scientific">Planomicrobium soli</name>
    <dbReference type="NCBI Taxonomy" id="1176648"/>
    <lineage>
        <taxon>Bacteria</taxon>
        <taxon>Bacillati</taxon>
        <taxon>Bacillota</taxon>
        <taxon>Bacilli</taxon>
        <taxon>Bacillales</taxon>
        <taxon>Caryophanaceae</taxon>
        <taxon>Planomicrobium</taxon>
    </lineage>
</organism>
<evidence type="ECO:0000313" key="7">
    <source>
        <dbReference type="EMBL" id="PSL28825.1"/>
    </source>
</evidence>
<dbReference type="Proteomes" id="UP000242682">
    <property type="component" value="Unassembled WGS sequence"/>
</dbReference>
<proteinExistence type="inferred from homology"/>
<protein>
    <submittedName>
        <fullName evidence="7">D-amino acid dehydrogenase small subunit</fullName>
    </submittedName>
</protein>